<feature type="domain" description="Retrovirus-related Pol polyprotein from transposon TNT 1-94-like beta-barrel" evidence="2">
    <location>
        <begin position="165"/>
        <end position="242"/>
    </location>
</feature>
<comment type="caution">
    <text evidence="3">The sequence shown here is derived from an EMBL/GenBank/DDBJ whole genome shotgun (WGS) entry which is preliminary data.</text>
</comment>
<feature type="region of interest" description="Disordered" evidence="1">
    <location>
        <begin position="310"/>
        <end position="349"/>
    </location>
</feature>
<dbReference type="AlphaFoldDB" id="A0AA39VXW9"/>
<protein>
    <recommendedName>
        <fullName evidence="2">Retrovirus-related Pol polyprotein from transposon TNT 1-94-like beta-barrel domain-containing protein</fullName>
    </recommendedName>
</protein>
<feature type="compositionally biased region" description="Low complexity" evidence="1">
    <location>
        <begin position="321"/>
        <end position="335"/>
    </location>
</feature>
<evidence type="ECO:0000313" key="4">
    <source>
        <dbReference type="Proteomes" id="UP001168877"/>
    </source>
</evidence>
<dbReference type="InterPro" id="IPR054722">
    <property type="entry name" value="PolX-like_BBD"/>
</dbReference>
<dbReference type="Proteomes" id="UP001168877">
    <property type="component" value="Unassembled WGS sequence"/>
</dbReference>
<evidence type="ECO:0000259" key="2">
    <source>
        <dbReference type="Pfam" id="PF22936"/>
    </source>
</evidence>
<feature type="compositionally biased region" description="Polar residues" evidence="1">
    <location>
        <begin position="37"/>
        <end position="57"/>
    </location>
</feature>
<reference evidence="3" key="2">
    <citation type="submission" date="2023-06" db="EMBL/GenBank/DDBJ databases">
        <authorList>
            <person name="Swenson N.G."/>
            <person name="Wegrzyn J.L."/>
            <person name="Mcevoy S.L."/>
        </authorList>
    </citation>
    <scope>NUCLEOTIDE SEQUENCE</scope>
    <source>
        <strain evidence="3">NS2018</strain>
        <tissue evidence="3">Leaf</tissue>
    </source>
</reference>
<evidence type="ECO:0000313" key="3">
    <source>
        <dbReference type="EMBL" id="KAK0595333.1"/>
    </source>
</evidence>
<evidence type="ECO:0000256" key="1">
    <source>
        <dbReference type="SAM" id="MobiDB-lite"/>
    </source>
</evidence>
<sequence length="349" mass="37681">MIITAILNFPPLPRFEDLRARLLSFESQLLRTKPEDSSSTTALVTTQSPTANFTHSTSSGRGQSRGNGRNGRRGNSRGRGRAPWHSTLDYSGYGSGRGYYWPQQTGGRGLLGAHPSQASQWCSTCSTSQHSQSHCPHRYHGPESLTAPFIGMHVAQYPPPPDFTWFPDTGATHHMTSSAPPDSVPFTGNTSVLLGNEASLPIAKIGNILVSLGSRNLSLNNVFHVPSLNKNLLSVARFTKDNFVSFTFTPSSYVLREHSQLATLDLYQLSSPPDSVHAPLQGSTDQLSPLCLAPALAVLDIVPTPVPHDTAPVVPEPAAAPLPQHLQPVPHAPLLPSHPMTTRLHDGIR</sequence>
<feature type="region of interest" description="Disordered" evidence="1">
    <location>
        <begin position="34"/>
        <end position="87"/>
    </location>
</feature>
<dbReference type="EMBL" id="JAUESC010000004">
    <property type="protein sequence ID" value="KAK0595333.1"/>
    <property type="molecule type" value="Genomic_DNA"/>
</dbReference>
<proteinExistence type="predicted"/>
<organism evidence="3 4">
    <name type="scientific">Acer saccharum</name>
    <name type="common">Sugar maple</name>
    <dbReference type="NCBI Taxonomy" id="4024"/>
    <lineage>
        <taxon>Eukaryota</taxon>
        <taxon>Viridiplantae</taxon>
        <taxon>Streptophyta</taxon>
        <taxon>Embryophyta</taxon>
        <taxon>Tracheophyta</taxon>
        <taxon>Spermatophyta</taxon>
        <taxon>Magnoliopsida</taxon>
        <taxon>eudicotyledons</taxon>
        <taxon>Gunneridae</taxon>
        <taxon>Pentapetalae</taxon>
        <taxon>rosids</taxon>
        <taxon>malvids</taxon>
        <taxon>Sapindales</taxon>
        <taxon>Sapindaceae</taxon>
        <taxon>Hippocastanoideae</taxon>
        <taxon>Acereae</taxon>
        <taxon>Acer</taxon>
    </lineage>
</organism>
<keyword evidence="4" id="KW-1185">Reference proteome</keyword>
<feature type="compositionally biased region" description="Basic residues" evidence="1">
    <location>
        <begin position="70"/>
        <end position="82"/>
    </location>
</feature>
<reference evidence="3" key="1">
    <citation type="journal article" date="2022" name="Plant J.">
        <title>Strategies of tolerance reflected in two North American maple genomes.</title>
        <authorList>
            <person name="McEvoy S.L."/>
            <person name="Sezen U.U."/>
            <person name="Trouern-Trend A."/>
            <person name="McMahon S.M."/>
            <person name="Schaberg P.G."/>
            <person name="Yang J."/>
            <person name="Wegrzyn J.L."/>
            <person name="Swenson N.G."/>
        </authorList>
    </citation>
    <scope>NUCLEOTIDE SEQUENCE</scope>
    <source>
        <strain evidence="3">NS2018</strain>
    </source>
</reference>
<dbReference type="Pfam" id="PF22936">
    <property type="entry name" value="Pol_BBD"/>
    <property type="match status" value="1"/>
</dbReference>
<dbReference type="PANTHER" id="PTHR47481">
    <property type="match status" value="1"/>
</dbReference>
<dbReference type="PANTHER" id="PTHR47481:SF22">
    <property type="entry name" value="RETROTRANSPOSON GAG DOMAIN-CONTAINING PROTEIN"/>
    <property type="match status" value="1"/>
</dbReference>
<gene>
    <name evidence="3" type="ORF">LWI29_005658</name>
</gene>
<accession>A0AA39VXW9</accession>
<name>A0AA39VXW9_ACESA</name>